<feature type="region of interest" description="Disordered" evidence="1">
    <location>
        <begin position="1"/>
        <end position="103"/>
    </location>
</feature>
<name>A0A927GM91_STRGL</name>
<evidence type="ECO:0000256" key="1">
    <source>
        <dbReference type="SAM" id="MobiDB-lite"/>
    </source>
</evidence>
<feature type="compositionally biased region" description="Low complexity" evidence="1">
    <location>
        <begin position="65"/>
        <end position="85"/>
    </location>
</feature>
<sequence length="103" mass="10111">MVPFAAEPGLARGVGLPHGGRLPRARGGFARSARDRTRRRLPGKPAPGGSCAGEAAPGPSWRAASSSSKKIGPVSSAGASRTAGAGAAGAGRLVPGTQEAPFQ</sequence>
<proteinExistence type="predicted"/>
<protein>
    <submittedName>
        <fullName evidence="2">Uncharacterized protein</fullName>
    </submittedName>
</protein>
<evidence type="ECO:0000313" key="2">
    <source>
        <dbReference type="EMBL" id="MBD2827674.1"/>
    </source>
</evidence>
<organism evidence="2">
    <name type="scientific">Streptomyces globisporus</name>
    <dbReference type="NCBI Taxonomy" id="1908"/>
    <lineage>
        <taxon>Bacteria</taxon>
        <taxon>Bacillati</taxon>
        <taxon>Actinomycetota</taxon>
        <taxon>Actinomycetes</taxon>
        <taxon>Kitasatosporales</taxon>
        <taxon>Streptomycetaceae</taxon>
        <taxon>Streptomyces</taxon>
    </lineage>
</organism>
<dbReference type="EMBL" id="JACWUS010000001">
    <property type="protein sequence ID" value="MBD2827674.1"/>
    <property type="molecule type" value="Genomic_DNA"/>
</dbReference>
<dbReference type="AlphaFoldDB" id="A0A927GM91"/>
<gene>
    <name evidence="2" type="ORF">ID875_03515</name>
</gene>
<comment type="caution">
    <text evidence="2">The sequence shown here is derived from an EMBL/GenBank/DDBJ whole genome shotgun (WGS) entry which is preliminary data.</text>
</comment>
<reference evidence="2" key="1">
    <citation type="journal article" date="2020" name="PLoS ONE">
        <title>Isolation and characterization of Streptomyces bacteriophages and Streptomyces strains encoding biosynthetic arsenals: Streptomyces strains and phages for antibiotic discovery.</title>
        <authorList>
            <person name="Montano E.T."/>
            <person name="Nideffer J.F."/>
            <person name="Brumage L."/>
            <person name="Erb M."/>
            <person name="Derman A.I."/>
            <person name="Davis J.P."/>
            <person name="Estrada E."/>
            <person name="Fu S."/>
            <person name="Le D."/>
            <person name="Vuppala A."/>
            <person name="Tran C."/>
            <person name="Luterstein E."/>
            <person name="Lakkaraju S."/>
            <person name="Panchagnula S."/>
            <person name="Ren C."/>
            <person name="Doan J."/>
            <person name="Tran S."/>
            <person name="Soriano J."/>
            <person name="Fujita Y."/>
            <person name="Gutala P."/>
            <person name="Fujii Q."/>
            <person name="Lee M."/>
            <person name="Bui A."/>
            <person name="Villarreal C."/>
            <person name="Shing S.R."/>
            <person name="Kim S."/>
            <person name="Freeman D."/>
            <person name="Racha V."/>
            <person name="Ho A."/>
            <person name="Kumar P."/>
            <person name="Falah K."/>
            <person name="Dawson T."/>
            <person name="Enustun E."/>
            <person name="Prichard A."/>
            <person name="Gomez A."/>
            <person name="Khanna K."/>
            <person name="Trigg S."/>
            <person name="Fernandez L."/>
            <person name="Pogliano K."/>
            <person name="Pogliano J."/>
        </authorList>
    </citation>
    <scope>NUCLEOTIDE SEQUENCE</scope>
    <source>
        <strain evidence="2">QF2</strain>
    </source>
</reference>
<accession>A0A927GM91</accession>